<accession>E9H7N8</accession>
<evidence type="ECO:0000256" key="2">
    <source>
        <dbReference type="PROSITE-ProRule" id="PRU00497"/>
    </source>
</evidence>
<gene>
    <name evidence="5" type="ORF">DAPPUDRAFT_216184</name>
</gene>
<dbReference type="OMA" id="NNDYSHQ"/>
<feature type="signal peptide" evidence="4">
    <location>
        <begin position="1"/>
        <end position="22"/>
    </location>
</feature>
<dbReference type="InParanoid" id="E9H7N8"/>
<keyword evidence="4" id="KW-0732">Signal</keyword>
<evidence type="ECO:0000256" key="3">
    <source>
        <dbReference type="SAM" id="MobiDB-lite"/>
    </source>
</evidence>
<dbReference type="EMBL" id="GL732601">
    <property type="protein sequence ID" value="EFX72273.1"/>
    <property type="molecule type" value="Genomic_DNA"/>
</dbReference>
<dbReference type="PANTHER" id="PTHR12236:SF79">
    <property type="entry name" value="CUTICULAR PROTEIN 50CB-RELATED"/>
    <property type="match status" value="1"/>
</dbReference>
<dbReference type="Proteomes" id="UP000000305">
    <property type="component" value="Unassembled WGS sequence"/>
</dbReference>
<keyword evidence="6" id="KW-1185">Reference proteome</keyword>
<feature type="compositionally biased region" description="Polar residues" evidence="3">
    <location>
        <begin position="114"/>
        <end position="139"/>
    </location>
</feature>
<feature type="compositionally biased region" description="Basic and acidic residues" evidence="3">
    <location>
        <begin position="142"/>
        <end position="153"/>
    </location>
</feature>
<dbReference type="PhylomeDB" id="E9H7N8"/>
<organism evidence="5 6">
    <name type="scientific">Daphnia pulex</name>
    <name type="common">Water flea</name>
    <dbReference type="NCBI Taxonomy" id="6669"/>
    <lineage>
        <taxon>Eukaryota</taxon>
        <taxon>Metazoa</taxon>
        <taxon>Ecdysozoa</taxon>
        <taxon>Arthropoda</taxon>
        <taxon>Crustacea</taxon>
        <taxon>Branchiopoda</taxon>
        <taxon>Diplostraca</taxon>
        <taxon>Cladocera</taxon>
        <taxon>Anomopoda</taxon>
        <taxon>Daphniidae</taxon>
        <taxon>Daphnia</taxon>
    </lineage>
</organism>
<feature type="region of interest" description="Disordered" evidence="3">
    <location>
        <begin position="106"/>
        <end position="153"/>
    </location>
</feature>
<name>E9H7N8_DAPPU</name>
<dbReference type="eggNOG" id="ENOG502S4KI">
    <property type="taxonomic scope" value="Eukaryota"/>
</dbReference>
<feature type="chain" id="PRO_5003241768" description="Cuticle protein" evidence="4">
    <location>
        <begin position="23"/>
        <end position="153"/>
    </location>
</feature>
<evidence type="ECO:0000313" key="6">
    <source>
        <dbReference type="Proteomes" id="UP000000305"/>
    </source>
</evidence>
<sequence length="153" mass="17160">MHQSKAQRISSFILLVATLIAAEEQPNYAPEASQPPYEATPAMPHSFAWSVKDEATNNDYSHQQESDDKVTSGSYRVVLPDGRTQIVTYRADDNGYVAQVKYEGEAKSKYPEYRTSSSSYDNNTPSYSGVETTTASIIPQQDYKDPEQNARYE</sequence>
<keyword evidence="1 2" id="KW-0193">Cuticle</keyword>
<dbReference type="OrthoDB" id="6425109at2759"/>
<dbReference type="PROSITE" id="PS51155">
    <property type="entry name" value="CHIT_BIND_RR_2"/>
    <property type="match status" value="1"/>
</dbReference>
<dbReference type="InterPro" id="IPR000618">
    <property type="entry name" value="Insect_cuticle"/>
</dbReference>
<feature type="region of interest" description="Disordered" evidence="3">
    <location>
        <begin position="27"/>
        <end position="76"/>
    </location>
</feature>
<evidence type="ECO:0000256" key="1">
    <source>
        <dbReference type="ARBA" id="ARBA00022460"/>
    </source>
</evidence>
<dbReference type="InterPro" id="IPR031311">
    <property type="entry name" value="CHIT_BIND_RR_consensus"/>
</dbReference>
<dbReference type="PANTHER" id="PTHR12236">
    <property type="entry name" value="STRUCTURAL CONTITUENT OF CUTICLE"/>
    <property type="match status" value="1"/>
</dbReference>
<dbReference type="HOGENOM" id="CLU_075165_4_1_1"/>
<dbReference type="GO" id="GO:0042302">
    <property type="term" value="F:structural constituent of cuticle"/>
    <property type="evidence" value="ECO:0007669"/>
    <property type="project" value="UniProtKB-UniRule"/>
</dbReference>
<dbReference type="GO" id="GO:0031012">
    <property type="term" value="C:extracellular matrix"/>
    <property type="evidence" value="ECO:0000318"/>
    <property type="project" value="GO_Central"/>
</dbReference>
<protein>
    <recommendedName>
        <fullName evidence="7">Cuticle protein</fullName>
    </recommendedName>
</protein>
<dbReference type="STRING" id="6669.E9H7N8"/>
<dbReference type="Pfam" id="PF00379">
    <property type="entry name" value="Chitin_bind_4"/>
    <property type="match status" value="1"/>
</dbReference>
<reference evidence="5 6" key="1">
    <citation type="journal article" date="2011" name="Science">
        <title>The ecoresponsive genome of Daphnia pulex.</title>
        <authorList>
            <person name="Colbourne J.K."/>
            <person name="Pfrender M.E."/>
            <person name="Gilbert D."/>
            <person name="Thomas W.K."/>
            <person name="Tucker A."/>
            <person name="Oakley T.H."/>
            <person name="Tokishita S."/>
            <person name="Aerts A."/>
            <person name="Arnold G.J."/>
            <person name="Basu M.K."/>
            <person name="Bauer D.J."/>
            <person name="Caceres C.E."/>
            <person name="Carmel L."/>
            <person name="Casola C."/>
            <person name="Choi J.H."/>
            <person name="Detter J.C."/>
            <person name="Dong Q."/>
            <person name="Dusheyko S."/>
            <person name="Eads B.D."/>
            <person name="Frohlich T."/>
            <person name="Geiler-Samerotte K.A."/>
            <person name="Gerlach D."/>
            <person name="Hatcher P."/>
            <person name="Jogdeo S."/>
            <person name="Krijgsveld J."/>
            <person name="Kriventseva E.V."/>
            <person name="Kultz D."/>
            <person name="Laforsch C."/>
            <person name="Lindquist E."/>
            <person name="Lopez J."/>
            <person name="Manak J.R."/>
            <person name="Muller J."/>
            <person name="Pangilinan J."/>
            <person name="Patwardhan R.P."/>
            <person name="Pitluck S."/>
            <person name="Pritham E.J."/>
            <person name="Rechtsteiner A."/>
            <person name="Rho M."/>
            <person name="Rogozin I.B."/>
            <person name="Sakarya O."/>
            <person name="Salamov A."/>
            <person name="Schaack S."/>
            <person name="Shapiro H."/>
            <person name="Shiga Y."/>
            <person name="Skalitzky C."/>
            <person name="Smith Z."/>
            <person name="Souvorov A."/>
            <person name="Sung W."/>
            <person name="Tang Z."/>
            <person name="Tsuchiya D."/>
            <person name="Tu H."/>
            <person name="Vos H."/>
            <person name="Wang M."/>
            <person name="Wolf Y.I."/>
            <person name="Yamagata H."/>
            <person name="Yamada T."/>
            <person name="Ye Y."/>
            <person name="Shaw J.R."/>
            <person name="Andrews J."/>
            <person name="Crease T.J."/>
            <person name="Tang H."/>
            <person name="Lucas S.M."/>
            <person name="Robertson H.M."/>
            <person name="Bork P."/>
            <person name="Koonin E.V."/>
            <person name="Zdobnov E.M."/>
            <person name="Grigoriev I.V."/>
            <person name="Lynch M."/>
            <person name="Boore J.L."/>
        </authorList>
    </citation>
    <scope>NUCLEOTIDE SEQUENCE [LARGE SCALE GENOMIC DNA]</scope>
</reference>
<proteinExistence type="predicted"/>
<evidence type="ECO:0000313" key="5">
    <source>
        <dbReference type="EMBL" id="EFX72273.1"/>
    </source>
</evidence>
<evidence type="ECO:0000256" key="4">
    <source>
        <dbReference type="SAM" id="SignalP"/>
    </source>
</evidence>
<dbReference type="AlphaFoldDB" id="E9H7N8"/>
<dbReference type="KEGG" id="dpx:DAPPUDRAFT_216184"/>
<dbReference type="PROSITE" id="PS00233">
    <property type="entry name" value="CHIT_BIND_RR_1"/>
    <property type="match status" value="1"/>
</dbReference>
<dbReference type="InterPro" id="IPR051217">
    <property type="entry name" value="Insect_Cuticle_Struc_Prot"/>
</dbReference>
<evidence type="ECO:0008006" key="7">
    <source>
        <dbReference type="Google" id="ProtNLM"/>
    </source>
</evidence>